<protein>
    <submittedName>
        <fullName evidence="3">Development-specific protein LVN1.2-like</fullName>
    </submittedName>
</protein>
<dbReference type="InterPro" id="IPR001299">
    <property type="entry name" value="Ependymin"/>
</dbReference>
<dbReference type="GO" id="GO:0005764">
    <property type="term" value="C:lysosome"/>
    <property type="evidence" value="ECO:0007669"/>
    <property type="project" value="TreeGrafter"/>
</dbReference>
<reference evidence="3" key="1">
    <citation type="submission" date="2025-08" db="UniProtKB">
        <authorList>
            <consortium name="RefSeq"/>
        </authorList>
    </citation>
    <scope>IDENTIFICATION</scope>
</reference>
<keyword evidence="1" id="KW-0732">Signal</keyword>
<feature type="chain" id="PRO_5034070450" evidence="1">
    <location>
        <begin position="38"/>
        <end position="254"/>
    </location>
</feature>
<dbReference type="Proteomes" id="UP000694845">
    <property type="component" value="Unplaced"/>
</dbReference>
<name>A0A8B7XHX1_ACAPL</name>
<dbReference type="Pfam" id="PF00811">
    <property type="entry name" value="Ependymin"/>
    <property type="match status" value="1"/>
</dbReference>
<dbReference type="AlphaFoldDB" id="A0A8B7XHX1"/>
<evidence type="ECO:0000256" key="1">
    <source>
        <dbReference type="SAM" id="SignalP"/>
    </source>
</evidence>
<proteinExistence type="predicted"/>
<gene>
    <name evidence="3" type="primary">LOC110973693</name>
</gene>
<dbReference type="PANTHER" id="PTHR10697:SF1">
    <property type="entry name" value="MAMMALIAN EPENDYMIN-RELATED PROTEIN 1"/>
    <property type="match status" value="1"/>
</dbReference>
<dbReference type="GO" id="GO:0005576">
    <property type="term" value="C:extracellular region"/>
    <property type="evidence" value="ECO:0007669"/>
    <property type="project" value="InterPro"/>
</dbReference>
<organism evidence="2 3">
    <name type="scientific">Acanthaster planci</name>
    <name type="common">Crown-of-thorns starfish</name>
    <dbReference type="NCBI Taxonomy" id="133434"/>
    <lineage>
        <taxon>Eukaryota</taxon>
        <taxon>Metazoa</taxon>
        <taxon>Echinodermata</taxon>
        <taxon>Eleutherozoa</taxon>
        <taxon>Asterozoa</taxon>
        <taxon>Asteroidea</taxon>
        <taxon>Valvatacea</taxon>
        <taxon>Valvatida</taxon>
        <taxon>Acanthasteridae</taxon>
        <taxon>Acanthaster</taxon>
    </lineage>
</organism>
<dbReference type="OMA" id="KFFHIPD"/>
<dbReference type="PANTHER" id="PTHR10697">
    <property type="entry name" value="MAMMALIAN EPENDYMIN-RELATED PROTEIN 1"/>
    <property type="match status" value="1"/>
</dbReference>
<sequence length="254" mass="28951">MQTEACVCSPLYQAMLAMACRVVLAVVCLLLVVEIWAEEPQPCCWINQMTGKFELQQTEELEGGTVVLETTNAEFAYDKTFSCKAFIFTETFANGTQRVDRLVEFYNRGEAYYIEDNQGQQRCRRGRIPFQFQKNCVPEKAVYQGNVTLGDDALSGNTWELNFAQGGYVANRTYLLAADYCVPITVNFVLMNFNTDPPEANAGTIAYADIELGICDRDKFFHIPDECPQDIMTPFLEKISKRRQLLEMQYEAFM</sequence>
<evidence type="ECO:0000313" key="2">
    <source>
        <dbReference type="Proteomes" id="UP000694845"/>
    </source>
</evidence>
<dbReference type="OrthoDB" id="10109952at2759"/>
<dbReference type="GO" id="GO:0005509">
    <property type="term" value="F:calcium ion binding"/>
    <property type="evidence" value="ECO:0007669"/>
    <property type="project" value="InterPro"/>
</dbReference>
<keyword evidence="2" id="KW-1185">Reference proteome</keyword>
<dbReference type="RefSeq" id="XP_022080393.1">
    <property type="nucleotide sequence ID" value="XM_022224701.1"/>
</dbReference>
<accession>A0A8B7XHX1</accession>
<feature type="signal peptide" evidence="1">
    <location>
        <begin position="1"/>
        <end position="37"/>
    </location>
</feature>
<dbReference type="GeneID" id="110973693"/>
<dbReference type="GO" id="GO:0007160">
    <property type="term" value="P:cell-matrix adhesion"/>
    <property type="evidence" value="ECO:0007669"/>
    <property type="project" value="InterPro"/>
</dbReference>
<dbReference type="KEGG" id="aplc:110973693"/>
<evidence type="ECO:0000313" key="3">
    <source>
        <dbReference type="RefSeq" id="XP_022080393.1"/>
    </source>
</evidence>